<dbReference type="InterPro" id="IPR050900">
    <property type="entry name" value="Transposase_IS3/IS150/IS904"/>
</dbReference>
<organism evidence="4 8">
    <name type="scientific">Spiroplasma ixodetis</name>
    <dbReference type="NCBI Taxonomy" id="2141"/>
    <lineage>
        <taxon>Bacteria</taxon>
        <taxon>Bacillati</taxon>
        <taxon>Mycoplasmatota</taxon>
        <taxon>Mollicutes</taxon>
        <taxon>Entomoplasmatales</taxon>
        <taxon>Spiroplasmataceae</taxon>
        <taxon>Spiroplasma</taxon>
    </lineage>
</organism>
<dbReference type="NCBIfam" id="NF033516">
    <property type="entry name" value="transpos_IS3"/>
    <property type="match status" value="1"/>
</dbReference>
<dbReference type="Proteomes" id="UP001163387">
    <property type="component" value="Plasmid pSHM_2"/>
</dbReference>
<feature type="domain" description="Integrase catalytic" evidence="1">
    <location>
        <begin position="220"/>
        <end position="387"/>
    </location>
</feature>
<keyword evidence="7" id="KW-0614">Plasmid</keyword>
<evidence type="ECO:0000313" key="2">
    <source>
        <dbReference type="EMBL" id="BDT02725.1"/>
    </source>
</evidence>
<name>A0ABM8BXD9_9MOLU</name>
<dbReference type="EMBL" id="AP026933">
    <property type="protein sequence ID" value="BDT04529.1"/>
    <property type="molecule type" value="Genomic_DNA"/>
</dbReference>
<evidence type="ECO:0000313" key="5">
    <source>
        <dbReference type="EMBL" id="BDT04529.1"/>
    </source>
</evidence>
<protein>
    <recommendedName>
        <fullName evidence="1">Integrase catalytic domain-containing protein</fullName>
    </recommendedName>
</protein>
<dbReference type="PANTHER" id="PTHR46889">
    <property type="entry name" value="TRANSPOSASE INSF FOR INSERTION SEQUENCE IS3B-RELATED"/>
    <property type="match status" value="1"/>
</dbReference>
<dbReference type="InterPro" id="IPR012337">
    <property type="entry name" value="RNaseH-like_sf"/>
</dbReference>
<evidence type="ECO:0000313" key="7">
    <source>
        <dbReference type="EMBL" id="BDT05230.1"/>
    </source>
</evidence>
<dbReference type="EMBL" id="AP026933">
    <property type="protein sequence ID" value="BDT04582.1"/>
    <property type="molecule type" value="Genomic_DNA"/>
</dbReference>
<dbReference type="RefSeq" id="WP_281748226.1">
    <property type="nucleotide sequence ID" value="NZ_AP026933.1"/>
</dbReference>
<dbReference type="EMBL" id="AP026935">
    <property type="protein sequence ID" value="BDT05230.1"/>
    <property type="molecule type" value="Genomic_DNA"/>
</dbReference>
<dbReference type="InterPro" id="IPR001584">
    <property type="entry name" value="Integrase_cat-core"/>
</dbReference>
<gene>
    <name evidence="2" type="ORF">SHM_03710</name>
    <name evidence="3" type="ORF">SHM_20990</name>
    <name evidence="4" type="ORF">SHM_21710</name>
    <name evidence="5" type="ORF">SHM_21750</name>
    <name evidence="6" type="ORF">SHM_22280</name>
    <name evidence="7" type="ORF">SHM_28760</name>
</gene>
<reference evidence="4 8" key="1">
    <citation type="journal article" date="2022" name="Front. Microbiol.">
        <title>Male-killing mechanisms vary between Spiroplasma species.</title>
        <authorList>
            <person name="Arai H."/>
            <person name="Inoue M."/>
            <person name="Kageyama D."/>
        </authorList>
    </citation>
    <scope>NUCLEOTIDE SEQUENCE [LARGE SCALE GENOMIC DNA]</scope>
    <source>
        <strain evidence="4">SHm</strain>
        <strain evidence="8">sHm</strain>
        <plasmid evidence="7 8">pSHM_2</plasmid>
    </source>
</reference>
<keyword evidence="8" id="KW-1185">Reference proteome</keyword>
<evidence type="ECO:0000313" key="8">
    <source>
        <dbReference type="Proteomes" id="UP001163387"/>
    </source>
</evidence>
<geneLocation type="plasmid" evidence="7 8">
    <name>pSHM_2</name>
</geneLocation>
<dbReference type="PANTHER" id="PTHR46889:SF5">
    <property type="entry name" value="INTEGRASE PROTEIN"/>
    <property type="match status" value="1"/>
</dbReference>
<evidence type="ECO:0000259" key="1">
    <source>
        <dbReference type="PROSITE" id="PS50994"/>
    </source>
</evidence>
<dbReference type="EMBL" id="AP026933">
    <property type="protein sequence ID" value="BDT04525.1"/>
    <property type="molecule type" value="Genomic_DNA"/>
</dbReference>
<dbReference type="Gene3D" id="3.30.420.10">
    <property type="entry name" value="Ribonuclease H-like superfamily/Ribonuclease H"/>
    <property type="match status" value="1"/>
</dbReference>
<evidence type="ECO:0000313" key="6">
    <source>
        <dbReference type="EMBL" id="BDT04582.1"/>
    </source>
</evidence>
<evidence type="ECO:0000313" key="3">
    <source>
        <dbReference type="EMBL" id="BDT04453.1"/>
    </source>
</evidence>
<dbReference type="EMBL" id="AP026933">
    <property type="protein sequence ID" value="BDT04453.1"/>
    <property type="molecule type" value="Genomic_DNA"/>
</dbReference>
<dbReference type="InterPro" id="IPR048020">
    <property type="entry name" value="Transpos_IS3"/>
</dbReference>
<accession>A0ABM8BXD9</accession>
<dbReference type="Proteomes" id="UP001163387">
    <property type="component" value="Chromosome"/>
</dbReference>
<dbReference type="InterPro" id="IPR036397">
    <property type="entry name" value="RNaseH_sf"/>
</dbReference>
<dbReference type="Pfam" id="PF13333">
    <property type="entry name" value="rve_2"/>
    <property type="match status" value="1"/>
</dbReference>
<dbReference type="EMBL" id="AP026933">
    <property type="protein sequence ID" value="BDT02725.1"/>
    <property type="molecule type" value="Genomic_DNA"/>
</dbReference>
<proteinExistence type="predicted"/>
<sequence length="406" mass="48364">MAKWLSKEEKLKIIKISKIKTIDKTALEYGIGRSSIKEWIKAYKLLGEKGLEYGNGIRAKKTKRTGRPKSLNFNEMTKQELIEYIEAMNDIKKYLEKSTKKKKYFVIFSLKKKYQISYLCWLLNVSKSGYYKWIKNGMNEFNKWDTFLANIIKNIFYEFQEIYGYKMITLWINKIYNLKLKFHIVYRYMKNMSLKAKVRIKKFDYRTKSGSLRYDNLLKRDFSTTNLNEKLGTDITYLLTNGKTYYLSIVKDFHNNEILDYKISASLDMTFVVQNIIQAWVNAQKPTSWILQSDQGFHYTNPSYKILCDELKIKISMSRRGNSCDNGATETWFGTMKTEFLYQIPRKNRTIEWIQDNLPKYIYFYNNYRPQIKLKGMSPIEYRLAHSKPTNNYFIPINLTLTNAIL</sequence>
<dbReference type="PROSITE" id="PS50994">
    <property type="entry name" value="INTEGRASE"/>
    <property type="match status" value="1"/>
</dbReference>
<dbReference type="SUPFAM" id="SSF53098">
    <property type="entry name" value="Ribonuclease H-like"/>
    <property type="match status" value="1"/>
</dbReference>
<evidence type="ECO:0000313" key="4">
    <source>
        <dbReference type="EMBL" id="BDT04525.1"/>
    </source>
</evidence>
<dbReference type="Pfam" id="PF00665">
    <property type="entry name" value="rve"/>
    <property type="match status" value="1"/>
</dbReference>